<feature type="region of interest" description="Disordered" evidence="6">
    <location>
        <begin position="1"/>
        <end position="20"/>
    </location>
</feature>
<keyword evidence="4 7" id="KW-1133">Transmembrane helix</keyword>
<evidence type="ECO:0000256" key="1">
    <source>
        <dbReference type="ARBA" id="ARBA00004651"/>
    </source>
</evidence>
<evidence type="ECO:0000256" key="4">
    <source>
        <dbReference type="ARBA" id="ARBA00022989"/>
    </source>
</evidence>
<comment type="subcellular location">
    <subcellularLocation>
        <location evidence="1">Cell membrane</location>
        <topology evidence="1">Multi-pass membrane protein</topology>
    </subcellularLocation>
</comment>
<feature type="transmembrane region" description="Helical" evidence="7">
    <location>
        <begin position="186"/>
        <end position="206"/>
    </location>
</feature>
<feature type="transmembrane region" description="Helical" evidence="7">
    <location>
        <begin position="320"/>
        <end position="338"/>
    </location>
</feature>
<evidence type="ECO:0000256" key="5">
    <source>
        <dbReference type="ARBA" id="ARBA00023136"/>
    </source>
</evidence>
<feature type="transmembrane region" description="Helical" evidence="7">
    <location>
        <begin position="266"/>
        <end position="285"/>
    </location>
</feature>
<dbReference type="Proteomes" id="UP000218165">
    <property type="component" value="Chromosome"/>
</dbReference>
<dbReference type="AlphaFoldDB" id="A0A291GSN2"/>
<evidence type="ECO:0000313" key="8">
    <source>
        <dbReference type="EMBL" id="ATG53228.1"/>
    </source>
</evidence>
<evidence type="ECO:0000256" key="6">
    <source>
        <dbReference type="SAM" id="MobiDB-lite"/>
    </source>
</evidence>
<name>A0A291GSN2_9MICO</name>
<keyword evidence="2" id="KW-1003">Cell membrane</keyword>
<keyword evidence="3 7" id="KW-0812">Transmembrane</keyword>
<protein>
    <submittedName>
        <fullName evidence="8">ABC transporter permease</fullName>
    </submittedName>
</protein>
<evidence type="ECO:0000256" key="3">
    <source>
        <dbReference type="ARBA" id="ARBA00022692"/>
    </source>
</evidence>
<feature type="transmembrane region" description="Helical" evidence="7">
    <location>
        <begin position="239"/>
        <end position="260"/>
    </location>
</feature>
<reference evidence="9" key="1">
    <citation type="submission" date="2017-09" db="EMBL/GenBank/DDBJ databases">
        <title>Brachybacterium sp. VM2412.</title>
        <authorList>
            <person name="Tak E.J."/>
            <person name="Bae J.-W."/>
        </authorList>
    </citation>
    <scope>NUCLEOTIDE SEQUENCE [LARGE SCALE GENOMIC DNA]</scope>
    <source>
        <strain evidence="9">VM2412</strain>
    </source>
</reference>
<dbReference type="Pfam" id="PF02653">
    <property type="entry name" value="BPD_transp_2"/>
    <property type="match status" value="1"/>
</dbReference>
<feature type="transmembrane region" description="Helical" evidence="7">
    <location>
        <begin position="34"/>
        <end position="54"/>
    </location>
</feature>
<feature type="transmembrane region" description="Helical" evidence="7">
    <location>
        <begin position="147"/>
        <end position="166"/>
    </location>
</feature>
<feature type="transmembrane region" description="Helical" evidence="7">
    <location>
        <begin position="292"/>
        <end position="314"/>
    </location>
</feature>
<dbReference type="OrthoDB" id="9808136at2"/>
<keyword evidence="5 7" id="KW-0472">Membrane</keyword>
<evidence type="ECO:0000313" key="9">
    <source>
        <dbReference type="Proteomes" id="UP000218165"/>
    </source>
</evidence>
<dbReference type="EMBL" id="CP023563">
    <property type="protein sequence ID" value="ATG53228.1"/>
    <property type="molecule type" value="Genomic_DNA"/>
</dbReference>
<dbReference type="PANTHER" id="PTHR32196">
    <property type="entry name" value="ABC TRANSPORTER PERMEASE PROTEIN YPHD-RELATED-RELATED"/>
    <property type="match status" value="1"/>
</dbReference>
<evidence type="ECO:0000256" key="7">
    <source>
        <dbReference type="SAM" id="Phobius"/>
    </source>
</evidence>
<dbReference type="GO" id="GO:0005886">
    <property type="term" value="C:plasma membrane"/>
    <property type="evidence" value="ECO:0007669"/>
    <property type="project" value="UniProtKB-SubCell"/>
</dbReference>
<dbReference type="InterPro" id="IPR001851">
    <property type="entry name" value="ABC_transp_permease"/>
</dbReference>
<dbReference type="KEGG" id="brz:CFK38_11705"/>
<evidence type="ECO:0000256" key="2">
    <source>
        <dbReference type="ARBA" id="ARBA00022475"/>
    </source>
</evidence>
<sequence>MSQGPQVPKSPAPPSEAATIQPGRSTLRGWARRLVNIGPPVALVALIVLFALLSDRFFTAANLGGIANQSSILLVMAVGMTFVILLGGIDLSTEGVMATSSMVVVLLAANDRNDNDFGMLAVLAGAGVGALFGLVNGVLHTRLKIPSFMVTLGVGAIGTGIATVLFAGRAPQLLDEGVRSWGLGQWLGVSKLVFIALLVVLIGYGIQRFTRAGRYAYVIGGDESIARLSGISIPKYKTLAFVISGSTAGLGGAMASMRLGVGDVQIGAGQMFATITAVVIGGTLLAGGRGGVLQTVIGALIIATLANGLILVGVPPYIQVSLQGAIIVVAVAGTGWHLRNRTRVIK</sequence>
<keyword evidence="9" id="KW-1185">Reference proteome</keyword>
<dbReference type="GO" id="GO:0022857">
    <property type="term" value="F:transmembrane transporter activity"/>
    <property type="evidence" value="ECO:0007669"/>
    <property type="project" value="InterPro"/>
</dbReference>
<accession>A0A291GSN2</accession>
<feature type="transmembrane region" description="Helical" evidence="7">
    <location>
        <begin position="66"/>
        <end position="88"/>
    </location>
</feature>
<proteinExistence type="predicted"/>
<dbReference type="CDD" id="cd06579">
    <property type="entry name" value="TM_PBP1_transp_AraH_like"/>
    <property type="match status" value="1"/>
</dbReference>
<organism evidence="8 9">
    <name type="scientific">Brachybacterium vulturis</name>
    <dbReference type="NCBI Taxonomy" id="2017484"/>
    <lineage>
        <taxon>Bacteria</taxon>
        <taxon>Bacillati</taxon>
        <taxon>Actinomycetota</taxon>
        <taxon>Actinomycetes</taxon>
        <taxon>Micrococcales</taxon>
        <taxon>Dermabacteraceae</taxon>
        <taxon>Brachybacterium</taxon>
    </lineage>
</organism>
<gene>
    <name evidence="8" type="ORF">CFK38_11705</name>
</gene>
<dbReference type="PANTHER" id="PTHR32196:SF72">
    <property type="entry name" value="RIBOSE IMPORT PERMEASE PROTEIN RBSC"/>
    <property type="match status" value="1"/>
</dbReference>
<feature type="transmembrane region" description="Helical" evidence="7">
    <location>
        <begin position="117"/>
        <end position="135"/>
    </location>
</feature>